<accession>A0A9X3YGL4</accession>
<gene>
    <name evidence="10" type="primary">can</name>
    <name evidence="10" type="ORF">OD750_004095</name>
</gene>
<dbReference type="EC" id="4.2.1.1" evidence="2"/>
<dbReference type="InterPro" id="IPR001765">
    <property type="entry name" value="Carbonic_anhydrase"/>
</dbReference>
<evidence type="ECO:0000313" key="11">
    <source>
        <dbReference type="Proteomes" id="UP001139971"/>
    </source>
</evidence>
<dbReference type="Gene3D" id="3.40.1050.10">
    <property type="entry name" value="Carbonic anhydrase"/>
    <property type="match status" value="1"/>
</dbReference>
<dbReference type="GO" id="GO:0008270">
    <property type="term" value="F:zinc ion binding"/>
    <property type="evidence" value="ECO:0007669"/>
    <property type="project" value="InterPro"/>
</dbReference>
<evidence type="ECO:0000256" key="8">
    <source>
        <dbReference type="ARBA" id="ARBA00082533"/>
    </source>
</evidence>
<dbReference type="EMBL" id="JAOVZO020000003">
    <property type="protein sequence ID" value="MDC8011722.1"/>
    <property type="molecule type" value="Genomic_DNA"/>
</dbReference>
<evidence type="ECO:0000256" key="7">
    <source>
        <dbReference type="ARBA" id="ARBA00048348"/>
    </source>
</evidence>
<dbReference type="PANTHER" id="PTHR11002">
    <property type="entry name" value="CARBONIC ANHYDRASE"/>
    <property type="match status" value="1"/>
</dbReference>
<dbReference type="CDD" id="cd00883">
    <property type="entry name" value="beta_CA_cladeA"/>
    <property type="match status" value="1"/>
</dbReference>
<evidence type="ECO:0000256" key="6">
    <source>
        <dbReference type="ARBA" id="ARBA00039351"/>
    </source>
</evidence>
<proteinExistence type="inferred from homology"/>
<feature type="binding site" evidence="9">
    <location>
        <position position="101"/>
    </location>
    <ligand>
        <name>Zn(2+)</name>
        <dbReference type="ChEBI" id="CHEBI:29105"/>
    </ligand>
</feature>
<feature type="binding site" evidence="9">
    <location>
        <position position="98"/>
    </location>
    <ligand>
        <name>Zn(2+)</name>
        <dbReference type="ChEBI" id="CHEBI:29105"/>
    </ligand>
</feature>
<evidence type="ECO:0000256" key="2">
    <source>
        <dbReference type="ARBA" id="ARBA00012925"/>
    </source>
</evidence>
<feature type="binding site" evidence="9">
    <location>
        <position position="44"/>
    </location>
    <ligand>
        <name>Zn(2+)</name>
        <dbReference type="ChEBI" id="CHEBI:29105"/>
    </ligand>
</feature>
<dbReference type="Pfam" id="PF00484">
    <property type="entry name" value="Pro_CA"/>
    <property type="match status" value="1"/>
</dbReference>
<evidence type="ECO:0000256" key="5">
    <source>
        <dbReference type="ARBA" id="ARBA00023239"/>
    </source>
</evidence>
<dbReference type="RefSeq" id="WP_263542933.1">
    <property type="nucleotide sequence ID" value="NZ_JAOVZO020000003.1"/>
</dbReference>
<reference evidence="10" key="1">
    <citation type="submission" date="2023-02" db="EMBL/GenBank/DDBJ databases">
        <title>Tahibacter soli sp. nov. isolated from soil.</title>
        <authorList>
            <person name="Baek J.H."/>
            <person name="Lee J.K."/>
            <person name="Choi D.G."/>
            <person name="Jeon C.O."/>
        </authorList>
    </citation>
    <scope>NUCLEOTIDE SEQUENCE</scope>
    <source>
        <strain evidence="10">BL</strain>
    </source>
</reference>
<sequence>MNDLKDLLERNRLWAESVRAQDPLFFKRLSQQQAPKYLWIGCSDSRVPANQITDMQPGEVFVHRNVANVVVHTDLNCLSTIQFAVDLLKVEHIMVVGHYGCSGVNASLSGLRVGLADNWLRHVVDVAQKHAGILEAIDLHSMKHARLCELNVLEQVLNVCQTTIVEDAWMRGQNLTVHGWIYSLLDGRITDLRMSVASRDDLIETYQSALARLSAVR</sequence>
<keyword evidence="11" id="KW-1185">Reference proteome</keyword>
<keyword evidence="3 9" id="KW-0479">Metal-binding</keyword>
<evidence type="ECO:0000256" key="3">
    <source>
        <dbReference type="ARBA" id="ARBA00022723"/>
    </source>
</evidence>
<protein>
    <recommendedName>
        <fullName evidence="6">Carbonic anhydrase 2</fullName>
        <ecNumber evidence="2">4.2.1.1</ecNumber>
    </recommendedName>
    <alternativeName>
        <fullName evidence="8">Carbonate dehydratase 2</fullName>
    </alternativeName>
</protein>
<feature type="binding site" evidence="9">
    <location>
        <position position="42"/>
    </location>
    <ligand>
        <name>Zn(2+)</name>
        <dbReference type="ChEBI" id="CHEBI:29105"/>
    </ligand>
</feature>
<evidence type="ECO:0000256" key="1">
    <source>
        <dbReference type="ARBA" id="ARBA00006217"/>
    </source>
</evidence>
<dbReference type="GO" id="GO:0015976">
    <property type="term" value="P:carbon utilization"/>
    <property type="evidence" value="ECO:0007669"/>
    <property type="project" value="InterPro"/>
</dbReference>
<dbReference type="Proteomes" id="UP001139971">
    <property type="component" value="Unassembled WGS sequence"/>
</dbReference>
<dbReference type="SMART" id="SM00947">
    <property type="entry name" value="Pro_CA"/>
    <property type="match status" value="1"/>
</dbReference>
<name>A0A9X3YGL4_9GAMM</name>
<evidence type="ECO:0000256" key="9">
    <source>
        <dbReference type="PIRSR" id="PIRSR601765-1"/>
    </source>
</evidence>
<dbReference type="GO" id="GO:0004089">
    <property type="term" value="F:carbonate dehydratase activity"/>
    <property type="evidence" value="ECO:0007669"/>
    <property type="project" value="UniProtKB-EC"/>
</dbReference>
<organism evidence="10 11">
    <name type="scientific">Tahibacter soli</name>
    <dbReference type="NCBI Taxonomy" id="2983605"/>
    <lineage>
        <taxon>Bacteria</taxon>
        <taxon>Pseudomonadati</taxon>
        <taxon>Pseudomonadota</taxon>
        <taxon>Gammaproteobacteria</taxon>
        <taxon>Lysobacterales</taxon>
        <taxon>Rhodanobacteraceae</taxon>
        <taxon>Tahibacter</taxon>
    </lineage>
</organism>
<comment type="caution">
    <text evidence="10">The sequence shown here is derived from an EMBL/GenBank/DDBJ whole genome shotgun (WGS) entry which is preliminary data.</text>
</comment>
<dbReference type="InterPro" id="IPR036874">
    <property type="entry name" value="Carbonic_anhydrase_sf"/>
</dbReference>
<keyword evidence="5" id="KW-0456">Lyase</keyword>
<dbReference type="PROSITE" id="PS00704">
    <property type="entry name" value="PROK_CO2_ANHYDRASE_1"/>
    <property type="match status" value="1"/>
</dbReference>
<comment type="catalytic activity">
    <reaction evidence="7">
        <text>hydrogencarbonate + H(+) = CO2 + H2O</text>
        <dbReference type="Rhea" id="RHEA:10748"/>
        <dbReference type="ChEBI" id="CHEBI:15377"/>
        <dbReference type="ChEBI" id="CHEBI:15378"/>
        <dbReference type="ChEBI" id="CHEBI:16526"/>
        <dbReference type="ChEBI" id="CHEBI:17544"/>
        <dbReference type="EC" id="4.2.1.1"/>
    </reaction>
</comment>
<evidence type="ECO:0000313" key="10">
    <source>
        <dbReference type="EMBL" id="MDC8011722.1"/>
    </source>
</evidence>
<dbReference type="AlphaFoldDB" id="A0A9X3YGL4"/>
<comment type="similarity">
    <text evidence="1">Belongs to the beta-class carbonic anhydrase family.</text>
</comment>
<dbReference type="InterPro" id="IPR015892">
    <property type="entry name" value="Carbonic_anhydrase_CS"/>
</dbReference>
<keyword evidence="4 9" id="KW-0862">Zinc</keyword>
<comment type="cofactor">
    <cofactor evidence="9">
        <name>Zn(2+)</name>
        <dbReference type="ChEBI" id="CHEBI:29105"/>
    </cofactor>
    <text evidence="9">Binds 1 zinc ion per subunit.</text>
</comment>
<evidence type="ECO:0000256" key="4">
    <source>
        <dbReference type="ARBA" id="ARBA00022833"/>
    </source>
</evidence>
<dbReference type="FunFam" id="3.40.1050.10:FF:000001">
    <property type="entry name" value="Carbonic anhydrase"/>
    <property type="match status" value="1"/>
</dbReference>
<dbReference type="PANTHER" id="PTHR11002:SF76">
    <property type="entry name" value="CARBONIC ANHYDRASE"/>
    <property type="match status" value="1"/>
</dbReference>
<dbReference type="SUPFAM" id="SSF53056">
    <property type="entry name" value="beta-carbonic anhydrase, cab"/>
    <property type="match status" value="1"/>
</dbReference>
<dbReference type="NCBIfam" id="NF007756">
    <property type="entry name" value="PRK10437.1"/>
    <property type="match status" value="1"/>
</dbReference>